<protein>
    <submittedName>
        <fullName evidence="2">Acetoin utilization protein AcuA</fullName>
        <ecNumber evidence="2">2.3.1.-</ecNumber>
    </submittedName>
</protein>
<keyword evidence="3" id="KW-1185">Reference proteome</keyword>
<gene>
    <name evidence="2" type="primary">acuA</name>
    <name evidence="2" type="ORF">BRLA_c039040</name>
</gene>
<reference evidence="2 3" key="1">
    <citation type="journal article" date="2011" name="J. Bacteriol.">
        <title>Genome sequence of Brevibacillus laterosporus LMG 15441, a pathogen of invertebrates.</title>
        <authorList>
            <person name="Djukic M."/>
            <person name="Poehlein A."/>
            <person name="Thurmer A."/>
            <person name="Daniel R."/>
        </authorList>
    </citation>
    <scope>NUCLEOTIDE SEQUENCE [LARGE SCALE GENOMIC DNA]</scope>
    <source>
        <strain evidence="2 3">LMG 15441</strain>
    </source>
</reference>
<dbReference type="InterPro" id="IPR000182">
    <property type="entry name" value="GNAT_dom"/>
</dbReference>
<evidence type="ECO:0000259" key="1">
    <source>
        <dbReference type="Pfam" id="PF00583"/>
    </source>
</evidence>
<dbReference type="RefSeq" id="WP_041752377.1">
    <property type="nucleotide sequence ID" value="NZ_CP007806.1"/>
</dbReference>
<dbReference type="InterPro" id="IPR024699">
    <property type="entry name" value="AcuA"/>
</dbReference>
<organism evidence="2 3">
    <name type="scientific">Brevibacillus laterosporus LMG 15441</name>
    <dbReference type="NCBI Taxonomy" id="1042163"/>
    <lineage>
        <taxon>Bacteria</taxon>
        <taxon>Bacillati</taxon>
        <taxon>Bacillota</taxon>
        <taxon>Bacilli</taxon>
        <taxon>Bacillales</taxon>
        <taxon>Paenibacillaceae</taxon>
        <taxon>Brevibacillus</taxon>
    </lineage>
</organism>
<dbReference type="Pfam" id="PF00583">
    <property type="entry name" value="Acetyltransf_1"/>
    <property type="match status" value="1"/>
</dbReference>
<dbReference type="STRING" id="1042163.BRLA_c039040"/>
<dbReference type="GO" id="GO:0045150">
    <property type="term" value="P:acetoin catabolic process"/>
    <property type="evidence" value="ECO:0007669"/>
    <property type="project" value="InterPro"/>
</dbReference>
<name>A0A075R6B0_BRELA</name>
<dbReference type="Proteomes" id="UP000005850">
    <property type="component" value="Chromosome"/>
</dbReference>
<dbReference type="KEGG" id="blr:BRLA_c039040"/>
<sequence>MIHRKTFYQKKVWVHDNQIIIEGPVCSKDLATLEFDEGLKAFRAPKQQQEALVEIADLPEGRIIVARHENVVLAYVTFLHPDPLERWSMIKMDDLLELGAIEVSSKIRKGGIAKQMLEVAFMDDALEDYIILSTEYYWHWDLQGTGLSVWDYRKVMEKLMGSVGMMWTATDDSEICSHPANCLMTRIGKRVPLESMTTFDSMRFQSRYMY</sequence>
<dbReference type="Gene3D" id="3.40.630.30">
    <property type="match status" value="1"/>
</dbReference>
<dbReference type="EMBL" id="CP007806">
    <property type="protein sequence ID" value="AIG28187.1"/>
    <property type="molecule type" value="Genomic_DNA"/>
</dbReference>
<dbReference type="GO" id="GO:0016747">
    <property type="term" value="F:acyltransferase activity, transferring groups other than amino-acyl groups"/>
    <property type="evidence" value="ECO:0007669"/>
    <property type="project" value="InterPro"/>
</dbReference>
<dbReference type="InterPro" id="IPR016181">
    <property type="entry name" value="Acyl_CoA_acyltransferase"/>
</dbReference>
<dbReference type="GO" id="GO:0019152">
    <property type="term" value="F:acetoin dehydrogenase (NAD+) activity"/>
    <property type="evidence" value="ECO:0007669"/>
    <property type="project" value="InterPro"/>
</dbReference>
<evidence type="ECO:0000313" key="2">
    <source>
        <dbReference type="EMBL" id="AIG28187.1"/>
    </source>
</evidence>
<accession>A0A075R6B0</accession>
<evidence type="ECO:0000313" key="3">
    <source>
        <dbReference type="Proteomes" id="UP000005850"/>
    </source>
</evidence>
<dbReference type="HOGENOM" id="CLU_113703_0_0_9"/>
<dbReference type="AlphaFoldDB" id="A0A075R6B0"/>
<keyword evidence="2" id="KW-0808">Transferase</keyword>
<dbReference type="eggNOG" id="COG0454">
    <property type="taxonomic scope" value="Bacteria"/>
</dbReference>
<feature type="domain" description="N-acetyltransferase" evidence="1">
    <location>
        <begin position="47"/>
        <end position="121"/>
    </location>
</feature>
<dbReference type="PIRSF" id="PIRSF021278">
    <property type="entry name" value="AcuA"/>
    <property type="match status" value="1"/>
</dbReference>
<dbReference type="SUPFAM" id="SSF55729">
    <property type="entry name" value="Acyl-CoA N-acyltransferases (Nat)"/>
    <property type="match status" value="1"/>
</dbReference>
<proteinExistence type="predicted"/>
<dbReference type="EC" id="2.3.1.-" evidence="2"/>
<keyword evidence="2" id="KW-0012">Acyltransferase</keyword>